<feature type="domain" description="CBM6" evidence="3">
    <location>
        <begin position="169"/>
        <end position="306"/>
    </location>
</feature>
<dbReference type="SUPFAM" id="SSF49785">
    <property type="entry name" value="Galactose-binding domain-like"/>
    <property type="match status" value="1"/>
</dbReference>
<keyword evidence="2" id="KW-1133">Transmembrane helix</keyword>
<keyword evidence="2" id="KW-0812">Transmembrane</keyword>
<feature type="region of interest" description="Disordered" evidence="1">
    <location>
        <begin position="134"/>
        <end position="176"/>
    </location>
</feature>
<reference evidence="5" key="1">
    <citation type="journal article" date="2019" name="Int. J. Syst. Evol. Microbiol.">
        <title>The Global Catalogue of Microorganisms (GCM) 10K type strain sequencing project: providing services to taxonomists for standard genome sequencing and annotation.</title>
        <authorList>
            <consortium name="The Broad Institute Genomics Platform"/>
            <consortium name="The Broad Institute Genome Sequencing Center for Infectious Disease"/>
            <person name="Wu L."/>
            <person name="Ma J."/>
        </authorList>
    </citation>
    <scope>NUCLEOTIDE SEQUENCE [LARGE SCALE GENOMIC DNA]</scope>
    <source>
        <strain evidence="5">SYNS20</strain>
    </source>
</reference>
<evidence type="ECO:0000313" key="4">
    <source>
        <dbReference type="EMBL" id="MFC7306416.1"/>
    </source>
</evidence>
<organism evidence="4 5">
    <name type="scientific">Streptomyces monticola</name>
    <dbReference type="NCBI Taxonomy" id="2666263"/>
    <lineage>
        <taxon>Bacteria</taxon>
        <taxon>Bacillati</taxon>
        <taxon>Actinomycetota</taxon>
        <taxon>Actinomycetes</taxon>
        <taxon>Kitasatosporales</taxon>
        <taxon>Streptomycetaceae</taxon>
        <taxon>Streptomyces</taxon>
    </lineage>
</organism>
<evidence type="ECO:0000256" key="1">
    <source>
        <dbReference type="SAM" id="MobiDB-lite"/>
    </source>
</evidence>
<feature type="transmembrane region" description="Helical" evidence="2">
    <location>
        <begin position="110"/>
        <end position="130"/>
    </location>
</feature>
<evidence type="ECO:0000259" key="3">
    <source>
        <dbReference type="PROSITE" id="PS51175"/>
    </source>
</evidence>
<dbReference type="Proteomes" id="UP001596523">
    <property type="component" value="Unassembled WGS sequence"/>
</dbReference>
<dbReference type="InterPro" id="IPR005084">
    <property type="entry name" value="CBM6"/>
</dbReference>
<protein>
    <submittedName>
        <fullName evidence="4">Carbohydrate-binding protein</fullName>
    </submittedName>
</protein>
<dbReference type="Gene3D" id="2.60.120.260">
    <property type="entry name" value="Galactose-binding domain-like"/>
    <property type="match status" value="1"/>
</dbReference>
<keyword evidence="2" id="KW-0472">Membrane</keyword>
<dbReference type="EMBL" id="JBHTCF010000007">
    <property type="protein sequence ID" value="MFC7306416.1"/>
    <property type="molecule type" value="Genomic_DNA"/>
</dbReference>
<keyword evidence="5" id="KW-1185">Reference proteome</keyword>
<proteinExistence type="predicted"/>
<gene>
    <name evidence="4" type="ORF">ACFQVC_19590</name>
</gene>
<feature type="region of interest" description="Disordered" evidence="1">
    <location>
        <begin position="1"/>
        <end position="105"/>
    </location>
</feature>
<comment type="caution">
    <text evidence="4">The sequence shown here is derived from an EMBL/GenBank/DDBJ whole genome shotgun (WGS) entry which is preliminary data.</text>
</comment>
<evidence type="ECO:0000313" key="5">
    <source>
        <dbReference type="Proteomes" id="UP001596523"/>
    </source>
</evidence>
<sequence>MTAGNNGASTPEEDDPFGYLYADGQAAGATPPSGGGGYGYPGRTSSYNQVRTVGERQYGQHGAGAQQVPPQNAHYAAPETLPGGQATRQQQSHSDGGHGGRGRGPNTKGLLIGALAVVAAVVVGISVALLTDSDEKTNAGGTDAGSSANSGTDAGSGQQPSDKPSDAGSDVELPKEDARALTLAGGTSTSSEIPGSESGTYVQGLNQPGASATWTVNGIPKDGKYTLKVLYGVPGKKMSTTLTVNGKAQDRKLNMDNFGNAPEGDWEKGWTNTGANITLNKGTNTIKISCESGDTCDVNLDQVVLLKGWKY</sequence>
<accession>A0ABW2JJW2</accession>
<feature type="compositionally biased region" description="Polar residues" evidence="1">
    <location>
        <begin position="144"/>
        <end position="162"/>
    </location>
</feature>
<dbReference type="PROSITE" id="PS51175">
    <property type="entry name" value="CBM6"/>
    <property type="match status" value="1"/>
</dbReference>
<name>A0ABW2JJW2_9ACTN</name>
<evidence type="ECO:0000256" key="2">
    <source>
        <dbReference type="SAM" id="Phobius"/>
    </source>
</evidence>
<dbReference type="RefSeq" id="WP_381831763.1">
    <property type="nucleotide sequence ID" value="NZ_JBHTCF010000007.1"/>
</dbReference>
<dbReference type="InterPro" id="IPR008979">
    <property type="entry name" value="Galactose-bd-like_sf"/>
</dbReference>